<keyword evidence="2" id="KW-1185">Reference proteome</keyword>
<evidence type="ECO:0000313" key="2">
    <source>
        <dbReference type="Proteomes" id="UP000218811"/>
    </source>
</evidence>
<dbReference type="InterPro" id="IPR032675">
    <property type="entry name" value="LRR_dom_sf"/>
</dbReference>
<gene>
    <name evidence="1" type="ORF">WOLCODRAFT_164504</name>
</gene>
<dbReference type="SUPFAM" id="SSF52047">
    <property type="entry name" value="RNI-like"/>
    <property type="match status" value="1"/>
</dbReference>
<reference evidence="1 2" key="1">
    <citation type="journal article" date="2012" name="Science">
        <title>The Paleozoic origin of enzymatic lignin decomposition reconstructed from 31 fungal genomes.</title>
        <authorList>
            <person name="Floudas D."/>
            <person name="Binder M."/>
            <person name="Riley R."/>
            <person name="Barry K."/>
            <person name="Blanchette R.A."/>
            <person name="Henrissat B."/>
            <person name="Martinez A.T."/>
            <person name="Otillar R."/>
            <person name="Spatafora J.W."/>
            <person name="Yadav J.S."/>
            <person name="Aerts A."/>
            <person name="Benoit I."/>
            <person name="Boyd A."/>
            <person name="Carlson A."/>
            <person name="Copeland A."/>
            <person name="Coutinho P.M."/>
            <person name="de Vries R.P."/>
            <person name="Ferreira P."/>
            <person name="Findley K."/>
            <person name="Foster B."/>
            <person name="Gaskell J."/>
            <person name="Glotzer D."/>
            <person name="Gorecki P."/>
            <person name="Heitman J."/>
            <person name="Hesse C."/>
            <person name="Hori C."/>
            <person name="Igarashi K."/>
            <person name="Jurgens J.A."/>
            <person name="Kallen N."/>
            <person name="Kersten P."/>
            <person name="Kohler A."/>
            <person name="Kuees U."/>
            <person name="Kumar T.K.A."/>
            <person name="Kuo A."/>
            <person name="LaButti K."/>
            <person name="Larrondo L.F."/>
            <person name="Lindquist E."/>
            <person name="Ling A."/>
            <person name="Lombard V."/>
            <person name="Lucas S."/>
            <person name="Lundell T."/>
            <person name="Martin R."/>
            <person name="McLaughlin D.J."/>
            <person name="Morgenstern I."/>
            <person name="Morin E."/>
            <person name="Murat C."/>
            <person name="Nagy L.G."/>
            <person name="Nolan M."/>
            <person name="Ohm R.A."/>
            <person name="Patyshakuliyeva A."/>
            <person name="Rokas A."/>
            <person name="Ruiz-Duenas F.J."/>
            <person name="Sabat G."/>
            <person name="Salamov A."/>
            <person name="Samejima M."/>
            <person name="Schmutz J."/>
            <person name="Slot J.C."/>
            <person name="St John F."/>
            <person name="Stenlid J."/>
            <person name="Sun H."/>
            <person name="Sun S."/>
            <person name="Syed K."/>
            <person name="Tsang A."/>
            <person name="Wiebenga A."/>
            <person name="Young D."/>
            <person name="Pisabarro A."/>
            <person name="Eastwood D.C."/>
            <person name="Martin F."/>
            <person name="Cullen D."/>
            <person name="Grigoriev I.V."/>
            <person name="Hibbett D.S."/>
        </authorList>
    </citation>
    <scope>NUCLEOTIDE SEQUENCE [LARGE SCALE GENOMIC DNA]</scope>
    <source>
        <strain evidence="1 2">MD-104</strain>
    </source>
</reference>
<dbReference type="OMA" id="VRAWPSI"/>
<sequence length="529" mass="59308">MHRALEDYDILAHVFGQFEPTTSRNDRVALVQLARVSRAFSHHALNFLWRRLTDLVPALSIISSFEAVTPAFDPDPDDENAYIDDEIEGDAYYLTDVISPNDLERFQQYASRVRILSFSSGKSWASRASVLSCVTTFSRGPLFPALQELDWSQSSPSDITILSLLTPTLTRLSLDHVSGTLRGNVWSTEHRGFTTILHAISTNIPCIQELNIQTKCSPSVLLRLVRPGHLRKVNLYPSEMDRKLYQSLSASKTLVEMDIRLFVNENVTFMHGFSVLRKLDIAGRLPDITRFVAAITSPTFHSITVWDYQSNSDIRDLHLFFALLRHKFKTSLRHVTCGTKVIGAQALPLLDLMRPLMDLFALEGVTLNSLTPFRASSSDFVQLATAWPSIRTLQICYDSAEADAAPHVSVLQVVARLCPSLLVLTLPSLDFAPPYHRTLGLAGRNDDGVMPIQPHGLRELNVGFYPRRPVEDPGGVARFIVTLFPDLARAFLSARAPQGTEPDRHAWGKLIESLRALQTERRLQQVTLQ</sequence>
<accession>A0A2H3JPU5</accession>
<dbReference type="AlphaFoldDB" id="A0A2H3JPU5"/>
<evidence type="ECO:0008006" key="3">
    <source>
        <dbReference type="Google" id="ProtNLM"/>
    </source>
</evidence>
<dbReference type="OrthoDB" id="3222238at2759"/>
<proteinExistence type="predicted"/>
<dbReference type="Proteomes" id="UP000218811">
    <property type="component" value="Unassembled WGS sequence"/>
</dbReference>
<dbReference type="STRING" id="742152.A0A2H3JPU5"/>
<dbReference type="Gene3D" id="3.80.10.10">
    <property type="entry name" value="Ribonuclease Inhibitor"/>
    <property type="match status" value="1"/>
</dbReference>
<organism evidence="1 2">
    <name type="scientific">Wolfiporia cocos (strain MD-104)</name>
    <name type="common">Brown rot fungus</name>
    <dbReference type="NCBI Taxonomy" id="742152"/>
    <lineage>
        <taxon>Eukaryota</taxon>
        <taxon>Fungi</taxon>
        <taxon>Dikarya</taxon>
        <taxon>Basidiomycota</taxon>
        <taxon>Agaricomycotina</taxon>
        <taxon>Agaricomycetes</taxon>
        <taxon>Polyporales</taxon>
        <taxon>Phaeolaceae</taxon>
        <taxon>Wolfiporia</taxon>
    </lineage>
</organism>
<protein>
    <recommendedName>
        <fullName evidence="3">F-box domain-containing protein</fullName>
    </recommendedName>
</protein>
<name>A0A2H3JPU5_WOLCO</name>
<dbReference type="EMBL" id="KB468146">
    <property type="protein sequence ID" value="PCH43515.1"/>
    <property type="molecule type" value="Genomic_DNA"/>
</dbReference>
<evidence type="ECO:0000313" key="1">
    <source>
        <dbReference type="EMBL" id="PCH43515.1"/>
    </source>
</evidence>